<dbReference type="PANTHER" id="PTHR23113:SF363">
    <property type="entry name" value="PROTEIN SON OF SEVENLESS"/>
    <property type="match status" value="1"/>
</dbReference>
<dbReference type="GO" id="GO:0005886">
    <property type="term" value="C:plasma membrane"/>
    <property type="evidence" value="ECO:0007669"/>
    <property type="project" value="TreeGrafter"/>
</dbReference>
<name>A0A0L0DCA3_THETB</name>
<dbReference type="OrthoDB" id="546434at2759"/>
<feature type="region of interest" description="Disordered" evidence="3">
    <location>
        <begin position="977"/>
        <end position="998"/>
    </location>
</feature>
<dbReference type="PROSITE" id="PS50009">
    <property type="entry name" value="RASGEF_CAT"/>
    <property type="match status" value="1"/>
</dbReference>
<proteinExistence type="predicted"/>
<dbReference type="Pfam" id="PF00617">
    <property type="entry name" value="RasGEF"/>
    <property type="match status" value="1"/>
</dbReference>
<dbReference type="SUPFAM" id="SSF48366">
    <property type="entry name" value="Ras GEF"/>
    <property type="match status" value="1"/>
</dbReference>
<feature type="region of interest" description="Disordered" evidence="3">
    <location>
        <begin position="536"/>
        <end position="562"/>
    </location>
</feature>
<reference evidence="6 7" key="1">
    <citation type="submission" date="2010-05" db="EMBL/GenBank/DDBJ databases">
        <title>The Genome Sequence of Thecamonas trahens ATCC 50062.</title>
        <authorList>
            <consortium name="The Broad Institute Genome Sequencing Platform"/>
            <person name="Russ C."/>
            <person name="Cuomo C."/>
            <person name="Shea T."/>
            <person name="Young S.K."/>
            <person name="Zeng Q."/>
            <person name="Koehrsen M."/>
            <person name="Haas B."/>
            <person name="Borodovsky M."/>
            <person name="Guigo R."/>
            <person name="Alvarado L."/>
            <person name="Berlin A."/>
            <person name="Bochicchio J."/>
            <person name="Borenstein D."/>
            <person name="Chapman S."/>
            <person name="Chen Z."/>
            <person name="Freedman E."/>
            <person name="Gellesch M."/>
            <person name="Goldberg J."/>
            <person name="Griggs A."/>
            <person name="Gujja S."/>
            <person name="Heilman E."/>
            <person name="Heiman D."/>
            <person name="Hepburn T."/>
            <person name="Howarth C."/>
            <person name="Jen D."/>
            <person name="Larson L."/>
            <person name="Mehta T."/>
            <person name="Park D."/>
            <person name="Pearson M."/>
            <person name="Roberts A."/>
            <person name="Saif S."/>
            <person name="Shenoy N."/>
            <person name="Sisk P."/>
            <person name="Stolte C."/>
            <person name="Sykes S."/>
            <person name="Thomson T."/>
            <person name="Walk T."/>
            <person name="White J."/>
            <person name="Yandava C."/>
            <person name="Burger G."/>
            <person name="Gray M.W."/>
            <person name="Holland P.W.H."/>
            <person name="King N."/>
            <person name="Lang F.B.F."/>
            <person name="Roger A.J."/>
            <person name="Ruiz-Trillo I."/>
            <person name="Lander E."/>
            <person name="Nusbaum C."/>
        </authorList>
    </citation>
    <scope>NUCLEOTIDE SEQUENCE [LARGE SCALE GENOMIC DNA]</scope>
    <source>
        <strain evidence="6 7">ATCC 50062</strain>
    </source>
</reference>
<dbReference type="PROSITE" id="PS50212">
    <property type="entry name" value="RASGEF_NTER"/>
    <property type="match status" value="1"/>
</dbReference>
<feature type="domain" description="N-terminal Ras-GEF" evidence="5">
    <location>
        <begin position="1348"/>
        <end position="1489"/>
    </location>
</feature>
<feature type="compositionally biased region" description="Low complexity" evidence="3">
    <location>
        <begin position="977"/>
        <end position="997"/>
    </location>
</feature>
<dbReference type="PANTHER" id="PTHR23113">
    <property type="entry name" value="GUANINE NUCLEOTIDE EXCHANGE FACTOR"/>
    <property type="match status" value="1"/>
</dbReference>
<sequence>MTQATVTFPASRSRLWDPTPVAAPLPLAPAPLTCGLAAPPLADLLHALAPALDDSHALSASPLVAFLLGDMVADSHSVLFDRFDKAIDGEAPYTSVPASAPSRHLAVLLEASVSPAAAPSGSAPELDSAAVEFFLARWRTLMELPFRDLPDDPAKYAVVLAKARLDERGGVLEFGLFGAMPNISASLAKINPLRVLNTALAASLLPASAPRPKVRDVPLVGLWVSGINVLAPHDALYLWSRLVGFVADEALDRVLDHDRRFLVLVYPAPPSGGVSPAGALTPVFYQASLHARTRKWSFTSLTAAVALGALAAGHADASADPIILGALRPHASADSARVLAEAHAELDGFGFPSAVQISVPEAKPQLQAESEPEADAVELPSTTVPRPTPPAVLAASGLDVSVGESGDGDLGDGESGDDSALDVAAELGFSDLEITMDDSAPHPASHPHANTHTGSAGHPMAWPAYGYPHPAFAASMPYPPPMHMSHFPPHLMSTPFYGAPHPAAHPAPPADLHSLLLMQQEQIGRLSEQLRTLQASLAAAPPPPSPSSPPPEAAAVTTATSTGPSLYDAHTSMSCDSDVDHDTTVASAASLASWRARARHELPALAGLGPDDTYDSSRFDDSREVAHAHVAGGDEPIEPDAGSTDAWEWEKVSEQVEAEAACLLSALKPASGDEAALAIEAEPAPAPVAKPEPAPAPVAKPEPAPAPLPEPLVAPEVNDENAEYDGCATASGGPSADASLVLPRIEFEPIDYDDLDDDGEVDDVKAQALTIKYLGMMYADGIDADDMGELAGVSTIEPRRAPADLDLADFSLDSRKYLESHGLVGSGASSSSRLLDRNSIAALPKFGHSEHLAPTPVQGRKRSNSFAGALPGIPSESNMGPAGEGEAGAGTRDGSKGEGGGKGGGKGGAESDSGHGGEGGLPPTVSQLRIAVPSHPSRTSGSSDYVDALESLSLTPTVGTPLQSEASTPVAEIENAAAAEPVAVTEPADDGSSSGSSEAYLTAIPSEFAAAKAEHEAEQAATTASVAAKASQQKAKSAWRSKSQQMAFAVRGDDETSGSDDGGASSASSACFDTMVPSELEAAFEERERELAATEQAAASAVAAVDKALDEDIADGEDYHRQREPVFDLRVLTSDQLRDKLVVLDAEREMEIKKTRIQFETLRSILETYALAHRDAVPDGGESGDGDESDGSSDYDCGTAVMARGEFQAWSEEDKLRKQVAALTEARIADAQALAAARQEILQLQAQLEAARAVPSGSTIKSAASTLKSASLALATVAEDEQLSSFEMVLGKTVDALWESAIDSMSMHTALETARKAAVQMTASAKPIAMPVLSGKGATAAHLVVVRRQVRLEAATLERLVDYLTPAGRPNLKFIQSFLLAYRAFAKPFTLLSLLISRFNLALPPSAAGDAGQQGYIRQWRPVIRVRVVTFLSLWLEGYFGDFGANTLMMDGLADFGRLLEAAVAETPEDAPPSPSSDRAIQDAASKEIAVMEKFRLRLGDKIANRSALMTEAYEITLKPEQDNISIDFILKVNDDSLAQSITMLEVKLLAQVKAVEILNYATQSGDSTKSVLKYLAAYETIVYWVVTVIVSGPTPSKRKAAITKFVRLADTLLHKHRNYNTFMAIMAGLDSSFVKRLDNTWSAISSKTRRIVSKLLHYSSKLSTLKEVIAEQAAAAPGAPTVPFFQMHLDELKYQIRATPLKRPDGLVAILPMLDLVQTLRNIKPTSPATYPFQATPTILKYLVHMPSFDKRTLYRLSFKCQQ</sequence>
<dbReference type="InterPro" id="IPR008937">
    <property type="entry name" value="Ras-like_GEF"/>
</dbReference>
<dbReference type="RefSeq" id="XP_013757298.1">
    <property type="nucleotide sequence ID" value="XM_013901844.1"/>
</dbReference>
<dbReference type="Gene3D" id="1.10.840.10">
    <property type="entry name" value="Ras guanine-nucleotide exchange factors catalytic domain"/>
    <property type="match status" value="1"/>
</dbReference>
<dbReference type="CDD" id="cd06224">
    <property type="entry name" value="REM"/>
    <property type="match status" value="1"/>
</dbReference>
<dbReference type="OMA" id="NASIESH"/>
<evidence type="ECO:0000259" key="4">
    <source>
        <dbReference type="PROSITE" id="PS50009"/>
    </source>
</evidence>
<dbReference type="SMART" id="SM00147">
    <property type="entry name" value="RasGEF"/>
    <property type="match status" value="1"/>
</dbReference>
<keyword evidence="1 2" id="KW-0344">Guanine-nucleotide releasing factor</keyword>
<feature type="compositionally biased region" description="Low complexity" evidence="3">
    <location>
        <begin position="553"/>
        <end position="562"/>
    </location>
</feature>
<evidence type="ECO:0000256" key="2">
    <source>
        <dbReference type="PROSITE-ProRule" id="PRU00168"/>
    </source>
</evidence>
<dbReference type="STRING" id="461836.A0A0L0DCA3"/>
<feature type="region of interest" description="Disordered" evidence="3">
    <location>
        <begin position="686"/>
        <end position="707"/>
    </location>
</feature>
<dbReference type="Gene3D" id="1.20.870.10">
    <property type="entry name" value="Son of sevenless (SoS) protein Chain: S domain 1"/>
    <property type="match status" value="1"/>
</dbReference>
<dbReference type="InterPro" id="IPR023578">
    <property type="entry name" value="Ras_GEF_dom_sf"/>
</dbReference>
<dbReference type="GO" id="GO:0005085">
    <property type="term" value="F:guanyl-nucleotide exchange factor activity"/>
    <property type="evidence" value="ECO:0007669"/>
    <property type="project" value="UniProtKB-KW"/>
</dbReference>
<feature type="region of interest" description="Disordered" evidence="3">
    <location>
        <begin position="400"/>
        <end position="419"/>
    </location>
</feature>
<dbReference type="Pfam" id="PF00618">
    <property type="entry name" value="RasGEF_N"/>
    <property type="match status" value="1"/>
</dbReference>
<dbReference type="InterPro" id="IPR001895">
    <property type="entry name" value="RASGEF_cat_dom"/>
</dbReference>
<keyword evidence="7" id="KW-1185">Reference proteome</keyword>
<dbReference type="GeneID" id="25569820"/>
<feature type="compositionally biased region" description="Acidic residues" evidence="3">
    <location>
        <begin position="1182"/>
        <end position="1193"/>
    </location>
</feature>
<evidence type="ECO:0000313" key="6">
    <source>
        <dbReference type="EMBL" id="KNC49967.1"/>
    </source>
</evidence>
<evidence type="ECO:0000313" key="7">
    <source>
        <dbReference type="Proteomes" id="UP000054408"/>
    </source>
</evidence>
<feature type="compositionally biased region" description="Pro residues" evidence="3">
    <location>
        <begin position="540"/>
        <end position="552"/>
    </location>
</feature>
<feature type="region of interest" description="Disordered" evidence="3">
    <location>
        <begin position="1036"/>
        <end position="1072"/>
    </location>
</feature>
<accession>A0A0L0DCA3</accession>
<feature type="region of interest" description="Disordered" evidence="3">
    <location>
        <begin position="363"/>
        <end position="393"/>
    </location>
</feature>
<evidence type="ECO:0000259" key="5">
    <source>
        <dbReference type="PROSITE" id="PS50212"/>
    </source>
</evidence>
<dbReference type="InterPro" id="IPR000651">
    <property type="entry name" value="Ras-like_Gua-exchang_fac_N"/>
</dbReference>
<feature type="region of interest" description="Disordered" evidence="3">
    <location>
        <begin position="1176"/>
        <end position="1196"/>
    </location>
</feature>
<evidence type="ECO:0000256" key="3">
    <source>
        <dbReference type="SAM" id="MobiDB-lite"/>
    </source>
</evidence>
<dbReference type="EMBL" id="GL349459">
    <property type="protein sequence ID" value="KNC49967.1"/>
    <property type="molecule type" value="Genomic_DNA"/>
</dbReference>
<evidence type="ECO:0000256" key="1">
    <source>
        <dbReference type="ARBA" id="ARBA00022658"/>
    </source>
</evidence>
<organism evidence="6 7">
    <name type="scientific">Thecamonas trahens ATCC 50062</name>
    <dbReference type="NCBI Taxonomy" id="461836"/>
    <lineage>
        <taxon>Eukaryota</taxon>
        <taxon>Apusozoa</taxon>
        <taxon>Apusomonadida</taxon>
        <taxon>Apusomonadidae</taxon>
        <taxon>Thecamonas</taxon>
    </lineage>
</organism>
<feature type="region of interest" description="Disordered" evidence="3">
    <location>
        <begin position="846"/>
        <end position="925"/>
    </location>
</feature>
<feature type="domain" description="Ras-GEF" evidence="4">
    <location>
        <begin position="1534"/>
        <end position="1761"/>
    </location>
</feature>
<dbReference type="SMART" id="SM00229">
    <property type="entry name" value="RasGEFN"/>
    <property type="match status" value="1"/>
</dbReference>
<feature type="compositionally biased region" description="Low complexity" evidence="3">
    <location>
        <begin position="1036"/>
        <end position="1045"/>
    </location>
</feature>
<dbReference type="Proteomes" id="UP000054408">
    <property type="component" value="Unassembled WGS sequence"/>
</dbReference>
<dbReference type="eggNOG" id="KOG3417">
    <property type="taxonomic scope" value="Eukaryota"/>
</dbReference>
<protein>
    <submittedName>
        <fullName evidence="6">Uncharacterized protein</fullName>
    </submittedName>
</protein>
<feature type="compositionally biased region" description="Acidic residues" evidence="3">
    <location>
        <begin position="406"/>
        <end position="419"/>
    </location>
</feature>
<feature type="compositionally biased region" description="Gly residues" evidence="3">
    <location>
        <begin position="897"/>
        <end position="920"/>
    </location>
</feature>
<dbReference type="GO" id="GO:0007265">
    <property type="term" value="P:Ras protein signal transduction"/>
    <property type="evidence" value="ECO:0007669"/>
    <property type="project" value="TreeGrafter"/>
</dbReference>
<dbReference type="InterPro" id="IPR036964">
    <property type="entry name" value="RASGEF_cat_dom_sf"/>
</dbReference>
<gene>
    <name evidence="6" type="ORF">AMSG_11905</name>
</gene>